<protein>
    <submittedName>
        <fullName evidence="1">Uncharacterized protein</fullName>
    </submittedName>
</protein>
<sequence length="59" mass="6413">MQGRTTIVVAHRLSTIRDVNLISVLQCGKWGPREGRGPTWSPNSPPFMACPADTNCCAD</sequence>
<dbReference type="EMBL" id="JBBNAE010000004">
    <property type="protein sequence ID" value="KAK9129441.1"/>
    <property type="molecule type" value="Genomic_DNA"/>
</dbReference>
<dbReference type="Gene3D" id="3.40.50.300">
    <property type="entry name" value="P-loop containing nucleotide triphosphate hydrolases"/>
    <property type="match status" value="1"/>
</dbReference>
<gene>
    <name evidence="1" type="ORF">Sjap_009928</name>
</gene>
<dbReference type="InterPro" id="IPR027417">
    <property type="entry name" value="P-loop_NTPase"/>
</dbReference>
<accession>A0AAP0J8J9</accession>
<name>A0AAP0J8J9_9MAGN</name>
<comment type="caution">
    <text evidence="1">The sequence shown here is derived from an EMBL/GenBank/DDBJ whole genome shotgun (WGS) entry which is preliminary data.</text>
</comment>
<dbReference type="Proteomes" id="UP001417504">
    <property type="component" value="Unassembled WGS sequence"/>
</dbReference>
<evidence type="ECO:0000313" key="2">
    <source>
        <dbReference type="Proteomes" id="UP001417504"/>
    </source>
</evidence>
<reference evidence="1 2" key="1">
    <citation type="submission" date="2024-01" db="EMBL/GenBank/DDBJ databases">
        <title>Genome assemblies of Stephania.</title>
        <authorList>
            <person name="Yang L."/>
        </authorList>
    </citation>
    <scope>NUCLEOTIDE SEQUENCE [LARGE SCALE GENOMIC DNA]</scope>
    <source>
        <strain evidence="1">QJT</strain>
        <tissue evidence="1">Leaf</tissue>
    </source>
</reference>
<dbReference type="AlphaFoldDB" id="A0AAP0J8J9"/>
<keyword evidence="2" id="KW-1185">Reference proteome</keyword>
<dbReference type="SUPFAM" id="SSF52540">
    <property type="entry name" value="P-loop containing nucleoside triphosphate hydrolases"/>
    <property type="match status" value="1"/>
</dbReference>
<proteinExistence type="predicted"/>
<organism evidence="1 2">
    <name type="scientific">Stephania japonica</name>
    <dbReference type="NCBI Taxonomy" id="461633"/>
    <lineage>
        <taxon>Eukaryota</taxon>
        <taxon>Viridiplantae</taxon>
        <taxon>Streptophyta</taxon>
        <taxon>Embryophyta</taxon>
        <taxon>Tracheophyta</taxon>
        <taxon>Spermatophyta</taxon>
        <taxon>Magnoliopsida</taxon>
        <taxon>Ranunculales</taxon>
        <taxon>Menispermaceae</taxon>
        <taxon>Menispermoideae</taxon>
        <taxon>Cissampelideae</taxon>
        <taxon>Stephania</taxon>
    </lineage>
</organism>
<evidence type="ECO:0000313" key="1">
    <source>
        <dbReference type="EMBL" id="KAK9129441.1"/>
    </source>
</evidence>